<keyword evidence="2" id="KW-0378">Hydrolase</keyword>
<feature type="compositionally biased region" description="Polar residues" evidence="5">
    <location>
        <begin position="817"/>
        <end position="829"/>
    </location>
</feature>
<feature type="active site" description="Proton acceptor" evidence="3">
    <location>
        <position position="333"/>
    </location>
</feature>
<feature type="region of interest" description="Disordered" evidence="5">
    <location>
        <begin position="201"/>
        <end position="252"/>
    </location>
</feature>
<dbReference type="GO" id="GO:0005524">
    <property type="term" value="F:ATP binding"/>
    <property type="evidence" value="ECO:0007669"/>
    <property type="project" value="UniProtKB-KW"/>
</dbReference>
<feature type="compositionally biased region" description="Basic and acidic residues" evidence="5">
    <location>
        <begin position="395"/>
        <end position="407"/>
    </location>
</feature>
<feature type="compositionally biased region" description="Basic and acidic residues" evidence="5">
    <location>
        <begin position="605"/>
        <end position="615"/>
    </location>
</feature>
<dbReference type="AlphaFoldDB" id="A0A2C6KPY6"/>
<organism evidence="6 7">
    <name type="scientific">Cystoisospora suis</name>
    <dbReference type="NCBI Taxonomy" id="483139"/>
    <lineage>
        <taxon>Eukaryota</taxon>
        <taxon>Sar</taxon>
        <taxon>Alveolata</taxon>
        <taxon>Apicomplexa</taxon>
        <taxon>Conoidasida</taxon>
        <taxon>Coccidia</taxon>
        <taxon>Eucoccidiorida</taxon>
        <taxon>Eimeriorina</taxon>
        <taxon>Sarcocystidae</taxon>
        <taxon>Cystoisospora</taxon>
    </lineage>
</organism>
<dbReference type="RefSeq" id="XP_067924237.1">
    <property type="nucleotide sequence ID" value="XM_068063793.1"/>
</dbReference>
<feature type="compositionally biased region" description="Basic residues" evidence="5">
    <location>
        <begin position="616"/>
        <end position="628"/>
    </location>
</feature>
<evidence type="ECO:0000313" key="7">
    <source>
        <dbReference type="Proteomes" id="UP000221165"/>
    </source>
</evidence>
<feature type="compositionally biased region" description="Basic and acidic residues" evidence="5">
    <location>
        <begin position="77"/>
        <end position="97"/>
    </location>
</feature>
<dbReference type="GO" id="GO:0016787">
    <property type="term" value="F:hydrolase activity"/>
    <property type="evidence" value="ECO:0007669"/>
    <property type="project" value="UniProtKB-KW"/>
</dbReference>
<dbReference type="PANTHER" id="PTHR11782">
    <property type="entry name" value="ADENOSINE/GUANOSINE DIPHOSPHATASE"/>
    <property type="match status" value="1"/>
</dbReference>
<dbReference type="InterPro" id="IPR000407">
    <property type="entry name" value="GDA1_CD39_NTPase"/>
</dbReference>
<feature type="compositionally biased region" description="Low complexity" evidence="5">
    <location>
        <begin position="54"/>
        <end position="71"/>
    </location>
</feature>
<feature type="binding site" evidence="4">
    <location>
        <begin position="416"/>
        <end position="420"/>
    </location>
    <ligand>
        <name>ATP</name>
        <dbReference type="ChEBI" id="CHEBI:30616"/>
    </ligand>
</feature>
<protein>
    <submittedName>
        <fullName evidence="6">Nucleoside-diphosphatase</fullName>
    </submittedName>
</protein>
<feature type="region of interest" description="Disordered" evidence="5">
    <location>
        <begin position="54"/>
        <end position="114"/>
    </location>
</feature>
<feature type="region of interest" description="Disordered" evidence="5">
    <location>
        <begin position="360"/>
        <end position="407"/>
    </location>
</feature>
<keyword evidence="4" id="KW-0067">ATP-binding</keyword>
<dbReference type="GeneID" id="94427004"/>
<comment type="caution">
    <text evidence="6">The sequence shown here is derived from an EMBL/GenBank/DDBJ whole genome shotgun (WGS) entry which is preliminary data.</text>
</comment>
<evidence type="ECO:0000256" key="4">
    <source>
        <dbReference type="PIRSR" id="PIRSR600407-2"/>
    </source>
</evidence>
<gene>
    <name evidence="6" type="ORF">CSUI_003597</name>
</gene>
<feature type="compositionally biased region" description="Acidic residues" evidence="5">
    <location>
        <begin position="573"/>
        <end position="591"/>
    </location>
</feature>
<dbReference type="Proteomes" id="UP000221165">
    <property type="component" value="Unassembled WGS sequence"/>
</dbReference>
<evidence type="ECO:0000256" key="1">
    <source>
        <dbReference type="ARBA" id="ARBA00009283"/>
    </source>
</evidence>
<sequence>MMLAMQQVSAGKPRTVFSISFFAGLFLASLALVYFTSYSKAPYLQLGVRAEASSFNTSSPSSSGSTVLSDSQPGAKNDGEGEKEDSTKLSRAGDTKNDQTNTPSPPSRSVGFEASPRSTYAVVIDAGSTGSRVSVYKVHYQEGRCHGGLGKATVRMPAVAVRRIGPGIALYAKRAHGRKSHSYDEVVEGGERKHDACLEASAPSPAQEVEDASDESPRNGGNPASTTGSKSDEREVPWQSSPAKSERFGREGDVEGTLEEYLEKLKEFVHSAIPNENERKDAFLFFRGTAGMRTLSPGQRERLLHQVSEGLKTWGLHLPDGSAGVSVLDGEEEGVLGWVALNQVLGLFDDSNRLVEIDDLTQKHEEAPSSSDGGGVRNAREKDPGAEEDDTSPVEEGKKPGKGEQKRKAGLIEMGGASAQIVVQLPSELLPSEGVYTPRVSSREEAGGGDKASSFLPLKPVRPHLQEGSALADGDRQGLVEVDLCTEGHVVYSHSYQGLGRQHAMMQHIHNSVIHDLERRRDEIRQGHQRPPTKENPFEATVPCLPADIRVKVEASRLAQATFDEDLQQALQEEEDDLEQDAEQEEDEEEEKGEKSNNTSLPSTSEDRREAEEKISKKRRKNKKKGAHQHLPGVPRRGVPSDEMMWLMMGDNGAGLLDQIELVVAQGSSHGVHCLHHVGKLMNEVPELPFKIHPDVPLYATENFYHFNEYVLRAAGDPEFSIGKFLVEGYHLCALPDVAKVSDKIHPKAAKEKAQTACFGLLFMAEFLRRVARLQQERPLLAVNDINGIEISWAAAIPMLYLPRLIRQAELRAKSNTAFTAEHPSSSASPARGPTLPGGQDSQQGIPQLSLPHDEL</sequence>
<feature type="region of interest" description="Disordered" evidence="5">
    <location>
        <begin position="817"/>
        <end position="856"/>
    </location>
</feature>
<evidence type="ECO:0000256" key="5">
    <source>
        <dbReference type="SAM" id="MobiDB-lite"/>
    </source>
</evidence>
<dbReference type="Gene3D" id="3.30.420.150">
    <property type="entry name" value="Exopolyphosphatase. Domain 2"/>
    <property type="match status" value="1"/>
</dbReference>
<dbReference type="EMBL" id="MIGC01001631">
    <property type="protein sequence ID" value="PHJ22560.1"/>
    <property type="molecule type" value="Genomic_DNA"/>
</dbReference>
<dbReference type="PANTHER" id="PTHR11782:SF127">
    <property type="entry name" value="NTPASE, ISOFORM F"/>
    <property type="match status" value="1"/>
</dbReference>
<evidence type="ECO:0000313" key="6">
    <source>
        <dbReference type="EMBL" id="PHJ22560.1"/>
    </source>
</evidence>
<proteinExistence type="inferred from homology"/>
<evidence type="ECO:0000256" key="3">
    <source>
        <dbReference type="PIRSR" id="PIRSR600407-1"/>
    </source>
</evidence>
<dbReference type="VEuPathDB" id="ToxoDB:CSUI_003597"/>
<dbReference type="Pfam" id="PF01150">
    <property type="entry name" value="GDA1_CD39"/>
    <property type="match status" value="2"/>
</dbReference>
<keyword evidence="7" id="KW-1185">Reference proteome</keyword>
<name>A0A2C6KPY6_9APIC</name>
<comment type="similarity">
    <text evidence="1">Belongs to the GDA1/CD39 NTPase family.</text>
</comment>
<evidence type="ECO:0000256" key="2">
    <source>
        <dbReference type="ARBA" id="ARBA00022801"/>
    </source>
</evidence>
<dbReference type="Gene3D" id="3.30.420.40">
    <property type="match status" value="1"/>
</dbReference>
<accession>A0A2C6KPY6</accession>
<keyword evidence="4" id="KW-0547">Nucleotide-binding</keyword>
<feature type="region of interest" description="Disordered" evidence="5">
    <location>
        <begin position="573"/>
        <end position="639"/>
    </location>
</feature>
<reference evidence="6 7" key="1">
    <citation type="journal article" date="2017" name="Int. J. Parasitol.">
        <title>The genome of the protozoan parasite Cystoisospora suis and a reverse vaccinology approach to identify vaccine candidates.</title>
        <authorList>
            <person name="Palmieri N."/>
            <person name="Shrestha A."/>
            <person name="Ruttkowski B."/>
            <person name="Beck T."/>
            <person name="Vogl C."/>
            <person name="Tomley F."/>
            <person name="Blake D.P."/>
            <person name="Joachim A."/>
        </authorList>
    </citation>
    <scope>NUCLEOTIDE SEQUENCE [LARGE SCALE GENOMIC DNA]</scope>
    <source>
        <strain evidence="6 7">Wien I</strain>
    </source>
</reference>
<dbReference type="OrthoDB" id="6372431at2759"/>